<keyword evidence="3" id="KW-0732">Signal</keyword>
<dbReference type="Gene3D" id="3.40.720.10">
    <property type="entry name" value="Alkaline Phosphatase, subunit A"/>
    <property type="match status" value="1"/>
</dbReference>
<evidence type="ECO:0000256" key="1">
    <source>
        <dbReference type="ARBA" id="ARBA00008779"/>
    </source>
</evidence>
<feature type="domain" description="Sulfatase N-terminal" evidence="4">
    <location>
        <begin position="33"/>
        <end position="417"/>
    </location>
</feature>
<dbReference type="InterPro" id="IPR017850">
    <property type="entry name" value="Alkaline_phosphatase_core_sf"/>
</dbReference>
<feature type="chain" id="PRO_5022009036" evidence="3">
    <location>
        <begin position="30"/>
        <end position="527"/>
    </location>
</feature>
<dbReference type="KEGG" id="pnd:Pla175_30140"/>
<evidence type="ECO:0000256" key="3">
    <source>
        <dbReference type="SAM" id="SignalP"/>
    </source>
</evidence>
<name>A0A518DDR2_9BACT</name>
<proteinExistence type="inferred from homology"/>
<dbReference type="Pfam" id="PF00884">
    <property type="entry name" value="Sulfatase"/>
    <property type="match status" value="1"/>
</dbReference>
<protein>
    <submittedName>
        <fullName evidence="5">Arylsulfatase</fullName>
        <ecNumber evidence="5">3.1.6.1</ecNumber>
    </submittedName>
</protein>
<organism evidence="5 6">
    <name type="scientific">Pirellulimonas nuda</name>
    <dbReference type="NCBI Taxonomy" id="2528009"/>
    <lineage>
        <taxon>Bacteria</taxon>
        <taxon>Pseudomonadati</taxon>
        <taxon>Planctomycetota</taxon>
        <taxon>Planctomycetia</taxon>
        <taxon>Pirellulales</taxon>
        <taxon>Lacipirellulaceae</taxon>
        <taxon>Pirellulimonas</taxon>
    </lineage>
</organism>
<dbReference type="EC" id="3.1.6.1" evidence="5"/>
<keyword evidence="6" id="KW-1185">Reference proteome</keyword>
<dbReference type="AlphaFoldDB" id="A0A518DDR2"/>
<evidence type="ECO:0000313" key="5">
    <source>
        <dbReference type="EMBL" id="QDU89621.1"/>
    </source>
</evidence>
<dbReference type="PANTHER" id="PTHR42693">
    <property type="entry name" value="ARYLSULFATASE FAMILY MEMBER"/>
    <property type="match status" value="1"/>
</dbReference>
<comment type="similarity">
    <text evidence="1">Belongs to the sulfatase family.</text>
</comment>
<feature type="signal peptide" evidence="3">
    <location>
        <begin position="1"/>
        <end position="29"/>
    </location>
</feature>
<accession>A0A518DDR2</accession>
<dbReference type="GO" id="GO:0004065">
    <property type="term" value="F:arylsulfatase activity"/>
    <property type="evidence" value="ECO:0007669"/>
    <property type="project" value="UniProtKB-EC"/>
</dbReference>
<evidence type="ECO:0000259" key="4">
    <source>
        <dbReference type="Pfam" id="PF00884"/>
    </source>
</evidence>
<dbReference type="SUPFAM" id="SSF53649">
    <property type="entry name" value="Alkaline phosphatase-like"/>
    <property type="match status" value="1"/>
</dbReference>
<keyword evidence="2 5" id="KW-0378">Hydrolase</keyword>
<dbReference type="PANTHER" id="PTHR42693:SF53">
    <property type="entry name" value="ENDO-4-O-SULFATASE"/>
    <property type="match status" value="1"/>
</dbReference>
<evidence type="ECO:0000256" key="2">
    <source>
        <dbReference type="ARBA" id="ARBA00022801"/>
    </source>
</evidence>
<dbReference type="InterPro" id="IPR050738">
    <property type="entry name" value="Sulfatase"/>
</dbReference>
<reference evidence="5 6" key="1">
    <citation type="submission" date="2019-02" db="EMBL/GenBank/DDBJ databases">
        <title>Deep-cultivation of Planctomycetes and their phenomic and genomic characterization uncovers novel biology.</title>
        <authorList>
            <person name="Wiegand S."/>
            <person name="Jogler M."/>
            <person name="Boedeker C."/>
            <person name="Pinto D."/>
            <person name="Vollmers J."/>
            <person name="Rivas-Marin E."/>
            <person name="Kohn T."/>
            <person name="Peeters S.H."/>
            <person name="Heuer A."/>
            <person name="Rast P."/>
            <person name="Oberbeckmann S."/>
            <person name="Bunk B."/>
            <person name="Jeske O."/>
            <person name="Meyerdierks A."/>
            <person name="Storesund J.E."/>
            <person name="Kallscheuer N."/>
            <person name="Luecker S."/>
            <person name="Lage O.M."/>
            <person name="Pohl T."/>
            <person name="Merkel B.J."/>
            <person name="Hornburger P."/>
            <person name="Mueller R.-W."/>
            <person name="Bruemmer F."/>
            <person name="Labrenz M."/>
            <person name="Spormann A.M."/>
            <person name="Op den Camp H."/>
            <person name="Overmann J."/>
            <person name="Amann R."/>
            <person name="Jetten M.S.M."/>
            <person name="Mascher T."/>
            <person name="Medema M.H."/>
            <person name="Devos D.P."/>
            <person name="Kaster A.-K."/>
            <person name="Ovreas L."/>
            <person name="Rohde M."/>
            <person name="Galperin M.Y."/>
            <person name="Jogler C."/>
        </authorList>
    </citation>
    <scope>NUCLEOTIDE SEQUENCE [LARGE SCALE GENOMIC DNA]</scope>
    <source>
        <strain evidence="5 6">Pla175</strain>
    </source>
</reference>
<dbReference type="Gene3D" id="3.30.1120.10">
    <property type="match status" value="1"/>
</dbReference>
<sequence length="527" mass="58772" precursor="true">MQYTSMSTRYPPSASALLWVLLCVCSAVAEPRPNFVVILADDMGFSDIGPYGSEIPTPSLDRLAAGGLCFSQFYNTGRCCPTRASLLTGHYSHRAGIGHMTADDRLPGYRGHLRQDCATFAEVLREAGYFTAMTGKWHVGHRPGQRPTDRGFRRSLNLAAGGVYYPCESSKCQLFLDGERIANVDPRLPENWYATDLWTDYGLKFVDEALSEGAPFLLYQAHTAPHFPLQADAIDIDRFRGNYRRGWEQLAQERLGRQRRSGLIDASWQPAPLPDEISRWVSLSDEEKDRFDHLMSVYAAVVARMDQSIGNLLKGLEDRGALDNTVVIFCSDNGGNAEAGPSGRTKGNPTTADSAWFCGQSWAHLQNTPFRLYKHHNHEGGIATPLIVHWPVGIKSKGWRRQPAHMIDIAPTLIDLAKTTWPDTIRDRHVSPPAGISLAPVIQMPNQAADRSIFWEHEGNAAIRTGDLKLVRNGVGSDWELYDITNDRTESNDLSSSRRPDVDRLSQLWSEWAEQSNVLPAPARFQP</sequence>
<dbReference type="EMBL" id="CP036291">
    <property type="protein sequence ID" value="QDU89621.1"/>
    <property type="molecule type" value="Genomic_DNA"/>
</dbReference>
<evidence type="ECO:0000313" key="6">
    <source>
        <dbReference type="Proteomes" id="UP000317429"/>
    </source>
</evidence>
<dbReference type="InterPro" id="IPR000917">
    <property type="entry name" value="Sulfatase_N"/>
</dbReference>
<dbReference type="Proteomes" id="UP000317429">
    <property type="component" value="Chromosome"/>
</dbReference>
<dbReference type="CDD" id="cd16025">
    <property type="entry name" value="PAS_like"/>
    <property type="match status" value="1"/>
</dbReference>
<gene>
    <name evidence="5" type="primary">atsA_56</name>
    <name evidence="5" type="ORF">Pla175_30140</name>
</gene>